<dbReference type="EMBL" id="PFPL01000056">
    <property type="protein sequence ID" value="PIZ95355.1"/>
    <property type="molecule type" value="Genomic_DNA"/>
</dbReference>
<feature type="transmembrane region" description="Helical" evidence="13">
    <location>
        <begin position="96"/>
        <end position="120"/>
    </location>
</feature>
<dbReference type="GO" id="GO:0008237">
    <property type="term" value="F:metallopeptidase activity"/>
    <property type="evidence" value="ECO:0007669"/>
    <property type="project" value="UniProtKB-KW"/>
</dbReference>
<keyword evidence="9" id="KW-0862">Zinc</keyword>
<comment type="similarity">
    <text evidence="3">Belongs to the peptidase M50B family.</text>
</comment>
<feature type="domain" description="Peptidase M50" evidence="14">
    <location>
        <begin position="8"/>
        <end position="120"/>
    </location>
</feature>
<evidence type="ECO:0000256" key="8">
    <source>
        <dbReference type="ARBA" id="ARBA00022801"/>
    </source>
</evidence>
<name>A0A2M7V958_9BACT</name>
<dbReference type="GO" id="GO:0006508">
    <property type="term" value="P:proteolysis"/>
    <property type="evidence" value="ECO:0007669"/>
    <property type="project" value="UniProtKB-KW"/>
</dbReference>
<dbReference type="AlphaFoldDB" id="A0A2M7V958"/>
<accession>A0A2M7V958</accession>
<evidence type="ECO:0000256" key="5">
    <source>
        <dbReference type="ARBA" id="ARBA00022670"/>
    </source>
</evidence>
<evidence type="ECO:0000256" key="9">
    <source>
        <dbReference type="ARBA" id="ARBA00022833"/>
    </source>
</evidence>
<feature type="transmembrane region" description="Helical" evidence="13">
    <location>
        <begin position="52"/>
        <end position="75"/>
    </location>
</feature>
<protein>
    <recommendedName>
        <fullName evidence="14">Peptidase M50 domain-containing protein</fullName>
    </recommendedName>
</protein>
<reference evidence="16" key="1">
    <citation type="submission" date="2017-09" db="EMBL/GenBank/DDBJ databases">
        <title>Depth-based differentiation of microbial function through sediment-hosted aquifers and enrichment of novel symbionts in the deep terrestrial subsurface.</title>
        <authorList>
            <person name="Probst A.J."/>
            <person name="Ladd B."/>
            <person name="Jarett J.K."/>
            <person name="Geller-Mcgrath D.E."/>
            <person name="Sieber C.M.K."/>
            <person name="Emerson J.B."/>
            <person name="Anantharaman K."/>
            <person name="Thomas B.C."/>
            <person name="Malmstrom R."/>
            <person name="Stieglmeier M."/>
            <person name="Klingl A."/>
            <person name="Woyke T."/>
            <person name="Ryan C.M."/>
            <person name="Banfield J.F."/>
        </authorList>
    </citation>
    <scope>NUCLEOTIDE SEQUENCE [LARGE SCALE GENOMIC DNA]</scope>
</reference>
<evidence type="ECO:0000256" key="4">
    <source>
        <dbReference type="ARBA" id="ARBA00022475"/>
    </source>
</evidence>
<evidence type="ECO:0000256" key="11">
    <source>
        <dbReference type="ARBA" id="ARBA00023049"/>
    </source>
</evidence>
<dbReference type="PANTHER" id="PTHR35864:SF1">
    <property type="entry name" value="ZINC METALLOPROTEASE YWHC-RELATED"/>
    <property type="match status" value="1"/>
</dbReference>
<dbReference type="CDD" id="cd06158">
    <property type="entry name" value="S2P-M50_like_1"/>
    <property type="match status" value="1"/>
</dbReference>
<evidence type="ECO:0000256" key="10">
    <source>
        <dbReference type="ARBA" id="ARBA00022989"/>
    </source>
</evidence>
<keyword evidence="8" id="KW-0378">Hydrolase</keyword>
<feature type="domain" description="Peptidase M50" evidence="14">
    <location>
        <begin position="129"/>
        <end position="186"/>
    </location>
</feature>
<evidence type="ECO:0000256" key="12">
    <source>
        <dbReference type="ARBA" id="ARBA00023136"/>
    </source>
</evidence>
<feature type="transmembrane region" description="Helical" evidence="13">
    <location>
        <begin position="126"/>
        <end position="149"/>
    </location>
</feature>
<dbReference type="InterPro" id="IPR044537">
    <property type="entry name" value="Rip2-like"/>
</dbReference>
<evidence type="ECO:0000256" key="3">
    <source>
        <dbReference type="ARBA" id="ARBA00007931"/>
    </source>
</evidence>
<keyword evidence="6 13" id="KW-0812">Transmembrane</keyword>
<dbReference type="InterPro" id="IPR008915">
    <property type="entry name" value="Peptidase_M50"/>
</dbReference>
<dbReference type="GO" id="GO:0046872">
    <property type="term" value="F:metal ion binding"/>
    <property type="evidence" value="ECO:0007669"/>
    <property type="project" value="UniProtKB-KW"/>
</dbReference>
<evidence type="ECO:0000313" key="15">
    <source>
        <dbReference type="EMBL" id="PIZ95355.1"/>
    </source>
</evidence>
<feature type="transmembrane region" description="Helical" evidence="13">
    <location>
        <begin position="179"/>
        <end position="203"/>
    </location>
</feature>
<keyword evidence="12 13" id="KW-0472">Membrane</keyword>
<dbReference type="Proteomes" id="UP000231453">
    <property type="component" value="Unassembled WGS sequence"/>
</dbReference>
<gene>
    <name evidence="15" type="ORF">COX80_04690</name>
</gene>
<keyword evidence="5" id="KW-0645">Protease</keyword>
<evidence type="ECO:0000256" key="1">
    <source>
        <dbReference type="ARBA" id="ARBA00001947"/>
    </source>
</evidence>
<comment type="caution">
    <text evidence="15">The sequence shown here is derived from an EMBL/GenBank/DDBJ whole genome shotgun (WGS) entry which is preliminary data.</text>
</comment>
<keyword evidence="4" id="KW-1003">Cell membrane</keyword>
<evidence type="ECO:0000256" key="2">
    <source>
        <dbReference type="ARBA" id="ARBA00004651"/>
    </source>
</evidence>
<proteinExistence type="inferred from homology"/>
<dbReference type="GO" id="GO:0005886">
    <property type="term" value="C:plasma membrane"/>
    <property type="evidence" value="ECO:0007669"/>
    <property type="project" value="UniProtKB-SubCell"/>
</dbReference>
<comment type="subcellular location">
    <subcellularLocation>
        <location evidence="2">Cell membrane</location>
        <topology evidence="2">Multi-pass membrane protein</topology>
    </subcellularLocation>
</comment>
<sequence length="213" mass="23747">MDITLMFFFLFVIIISAIIHEYSHGWVADMLGDPTARYAGRLTLNPVAHIDLFGTILMPLMLYLATAVAGHPLIFASAKPVPYNPYNLKNQKWGPAAVAVAGPFSNLILAFIFAMIIRFVPITSQFMFNMVDLFSIIVYANIMLAVFNLMPIPPLDGSKVLFAVLPDSMWKVKQILEQYGFFILIAFIFLFSSALVPLITFLYKVFTGGGGMF</sequence>
<evidence type="ECO:0000259" key="14">
    <source>
        <dbReference type="Pfam" id="PF02163"/>
    </source>
</evidence>
<evidence type="ECO:0000313" key="16">
    <source>
        <dbReference type="Proteomes" id="UP000231453"/>
    </source>
</evidence>
<keyword evidence="10 13" id="KW-1133">Transmembrane helix</keyword>
<evidence type="ECO:0000256" key="6">
    <source>
        <dbReference type="ARBA" id="ARBA00022692"/>
    </source>
</evidence>
<keyword evidence="11" id="KW-0482">Metalloprotease</keyword>
<dbReference type="PANTHER" id="PTHR35864">
    <property type="entry name" value="ZINC METALLOPROTEASE MJ0611-RELATED"/>
    <property type="match status" value="1"/>
</dbReference>
<evidence type="ECO:0000256" key="13">
    <source>
        <dbReference type="SAM" id="Phobius"/>
    </source>
</evidence>
<keyword evidence="7" id="KW-0479">Metal-binding</keyword>
<evidence type="ECO:0000256" key="7">
    <source>
        <dbReference type="ARBA" id="ARBA00022723"/>
    </source>
</evidence>
<organism evidence="15 16">
    <name type="scientific">Candidatus Magasanikbacteria bacterium CG_4_10_14_0_2_um_filter_33_14</name>
    <dbReference type="NCBI Taxonomy" id="1974636"/>
    <lineage>
        <taxon>Bacteria</taxon>
        <taxon>Candidatus Magasanikiibacteriota</taxon>
    </lineage>
</organism>
<comment type="cofactor">
    <cofactor evidence="1">
        <name>Zn(2+)</name>
        <dbReference type="ChEBI" id="CHEBI:29105"/>
    </cofactor>
</comment>
<dbReference type="Pfam" id="PF02163">
    <property type="entry name" value="Peptidase_M50"/>
    <property type="match status" value="2"/>
</dbReference>
<dbReference type="InterPro" id="IPR052348">
    <property type="entry name" value="Metallopeptidase_M50B"/>
</dbReference>